<evidence type="ECO:0000313" key="4">
    <source>
        <dbReference type="RefSeq" id="XP_008813006.2"/>
    </source>
</evidence>
<evidence type="ECO:0000313" key="3">
    <source>
        <dbReference type="RefSeq" id="XP_008813005.2"/>
    </source>
</evidence>
<organism evidence="1 4">
    <name type="scientific">Phoenix dactylifera</name>
    <name type="common">Date palm</name>
    <dbReference type="NCBI Taxonomy" id="42345"/>
    <lineage>
        <taxon>Eukaryota</taxon>
        <taxon>Viridiplantae</taxon>
        <taxon>Streptophyta</taxon>
        <taxon>Embryophyta</taxon>
        <taxon>Tracheophyta</taxon>
        <taxon>Spermatophyta</taxon>
        <taxon>Magnoliopsida</taxon>
        <taxon>Liliopsida</taxon>
        <taxon>Arecaceae</taxon>
        <taxon>Coryphoideae</taxon>
        <taxon>Phoeniceae</taxon>
        <taxon>Phoenix</taxon>
    </lineage>
</organism>
<proteinExistence type="predicted"/>
<dbReference type="PANTHER" id="PTHR34123:SF4">
    <property type="entry name" value="PHOSPHORIBOSYLTRANSFERASE-LIKE PROTEIN, PUTATIVE (DUF2358)-RELATED"/>
    <property type="match status" value="1"/>
</dbReference>
<dbReference type="PANTHER" id="PTHR34123">
    <property type="entry name" value="OS04G0578200 PROTEIN"/>
    <property type="match status" value="1"/>
</dbReference>
<dbReference type="RefSeq" id="XP_008813005.2">
    <property type="nucleotide sequence ID" value="XM_008814783.4"/>
</dbReference>
<dbReference type="Pfam" id="PF10184">
    <property type="entry name" value="DUF2358"/>
    <property type="match status" value="1"/>
</dbReference>
<reference evidence="2 3" key="1">
    <citation type="submission" date="2025-04" db="UniProtKB">
        <authorList>
            <consortium name="RefSeq"/>
        </authorList>
    </citation>
    <scope>IDENTIFICATION</scope>
    <source>
        <tissue evidence="2 3">Young leaves</tissue>
    </source>
</reference>
<dbReference type="AlphaFoldDB" id="A0A8B7D529"/>
<dbReference type="InterPro" id="IPR018790">
    <property type="entry name" value="DUF2358"/>
</dbReference>
<dbReference type="RefSeq" id="XP_008813004.2">
    <property type="nucleotide sequence ID" value="XM_008814782.4"/>
</dbReference>
<protein>
    <submittedName>
        <fullName evidence="2 3">Uncharacterized protein LOC103723761 isoform X2</fullName>
    </submittedName>
</protein>
<gene>
    <name evidence="2 3 4" type="primary">LOC103723761</name>
</gene>
<dbReference type="Proteomes" id="UP000228380">
    <property type="component" value="Unplaced"/>
</dbReference>
<dbReference type="RefSeq" id="XP_008813006.2">
    <property type="nucleotide sequence ID" value="XM_008814784.4"/>
</dbReference>
<keyword evidence="1" id="KW-1185">Reference proteome</keyword>
<accession>A0A8B7D529</accession>
<name>A0A8B7D529_PHODC</name>
<evidence type="ECO:0000313" key="2">
    <source>
        <dbReference type="RefSeq" id="XP_008813004.2"/>
    </source>
</evidence>
<dbReference type="GeneID" id="103723761"/>
<dbReference type="OrthoDB" id="348976at2759"/>
<sequence>MCQRHPLNQSHVPHVACTFVFADSALGWSPPKLSRAAHARVIRSSGFNPVRSTAGCYASSRTATHINAGMAAIWTSARPPPFFSHDVRRLSRSSLSLYVYISLPSSPSLGFRRAHLEGIRSLRCFSRPRGGSGAPPLLKIAVGGVTELLRLFSPDKRRDESRIGREVSLARGVDDVVQILKSDYDRAYFLTGNFNSDIYAEDCLFEDPTIKFRGKAQYSQNLELLVPFFDHPSLKLEKIEKGSHDEVDFILATWKLRLLGMLKVGMFLHLKRLDRYLNWVQKMVMNDFLYLYILQVQMDGNHRFA</sequence>
<evidence type="ECO:0000313" key="1">
    <source>
        <dbReference type="Proteomes" id="UP000228380"/>
    </source>
</evidence>